<feature type="region of interest" description="Disordered" evidence="16">
    <location>
        <begin position="31"/>
        <end position="53"/>
    </location>
</feature>
<dbReference type="GO" id="GO:0005795">
    <property type="term" value="C:Golgi stack"/>
    <property type="evidence" value="ECO:0007669"/>
    <property type="project" value="UniProtKB-SubCell"/>
</dbReference>
<dbReference type="SUPFAM" id="SSF50044">
    <property type="entry name" value="SH3-domain"/>
    <property type="match status" value="2"/>
</dbReference>
<dbReference type="PROSITE" id="PS51021">
    <property type="entry name" value="BAR"/>
    <property type="match status" value="1"/>
</dbReference>
<dbReference type="SMART" id="SM00721">
    <property type="entry name" value="BAR"/>
    <property type="match status" value="1"/>
</dbReference>
<dbReference type="AlphaFoldDB" id="A0A670ZT71"/>
<evidence type="ECO:0000256" key="9">
    <source>
        <dbReference type="ARBA" id="ARBA00023018"/>
    </source>
</evidence>
<evidence type="ECO:0000256" key="2">
    <source>
        <dbReference type="ARBA" id="ARBA00004282"/>
    </source>
</evidence>
<feature type="domain" description="DH" evidence="18">
    <location>
        <begin position="374"/>
        <end position="557"/>
    </location>
</feature>
<dbReference type="SMART" id="SM00325">
    <property type="entry name" value="RhoGEF"/>
    <property type="match status" value="1"/>
</dbReference>
<dbReference type="InterPro" id="IPR035899">
    <property type="entry name" value="DBL_dom_sf"/>
</dbReference>
<evidence type="ECO:0000259" key="19">
    <source>
        <dbReference type="PROSITE" id="PS51021"/>
    </source>
</evidence>
<dbReference type="Ensembl" id="ENSPTXT00000026780.1">
    <property type="protein sequence ID" value="ENSPTXP00000025975.1"/>
    <property type="gene ID" value="ENSPTXG00000018034.1"/>
</dbReference>
<dbReference type="FunFam" id="2.30.30.40:FF:000084">
    <property type="entry name" value="dynamin-binding protein isoform X1"/>
    <property type="match status" value="1"/>
</dbReference>
<evidence type="ECO:0000256" key="8">
    <source>
        <dbReference type="ARBA" id="ARBA00022949"/>
    </source>
</evidence>
<feature type="compositionally biased region" description="Low complexity" evidence="16">
    <location>
        <begin position="945"/>
        <end position="969"/>
    </location>
</feature>
<dbReference type="InterPro" id="IPR027267">
    <property type="entry name" value="AH/BAR_dom_sf"/>
</dbReference>
<keyword evidence="9" id="KW-0770">Synapse</keyword>
<feature type="domain" description="BAR" evidence="19">
    <location>
        <begin position="598"/>
        <end position="807"/>
    </location>
</feature>
<dbReference type="InterPro" id="IPR000219">
    <property type="entry name" value="DH_dom"/>
</dbReference>
<evidence type="ECO:0000256" key="6">
    <source>
        <dbReference type="ARBA" id="ARBA00022490"/>
    </source>
</evidence>
<dbReference type="InterPro" id="IPR036028">
    <property type="entry name" value="SH3-like_dom_sf"/>
</dbReference>
<dbReference type="InterPro" id="IPR001331">
    <property type="entry name" value="GDS_CDC24_CS"/>
</dbReference>
<dbReference type="GO" id="GO:0005856">
    <property type="term" value="C:cytoskeleton"/>
    <property type="evidence" value="ECO:0007669"/>
    <property type="project" value="UniProtKB-SubCell"/>
</dbReference>
<feature type="compositionally biased region" description="Polar residues" evidence="16">
    <location>
        <begin position="970"/>
        <end position="983"/>
    </location>
</feature>
<protein>
    <recommendedName>
        <fullName evidence="4">Dynamin-binding protein</fullName>
    </recommendedName>
    <alternativeName>
        <fullName evidence="13">Scaffold protein Tuba</fullName>
    </alternativeName>
</protein>
<sequence>MSIYSESRNQINSPAQQICLSQVPNREYQDYRSGRRGKIYKEHGQDGGSENWKSKYRNRDLYGTIRPVKRVCDRFKNGDSGYREGSVTRNCKDYVEEGKESVDQRKMNLYVEHETGSNGYLEEDGCYTDFENNTQVVHKKPFVLREGAQDADFRFSRNAEHLDTNCLKGSWNFSDRPTEGWETGGHTLDRNDKKKNDGYVDYSTDLKNFGKPESLFMLCDNITPNPQHSGAISGSCTTDVIKQSAIEDPPPWSLRNENGNQELDPGCEIAKSQDVADTKRIETAAGGQVWKGGCPRTRAGRSDWSLDWEDEAGRVGGPEAWQRNSCYRRTAPSVLRRHIKGSQEMTLLTSQSTSLESAPPAATTPNPEQRMLEKRAKVIAELLQTEQDYIRDLEMCVQKVLVPLQEAQMPHVDCELLFGNICGVIAFSKKLLSSLEAADAIGPVFLKLRAELEAVYKVYCQNHDEAIALLEAYEKDERVQRLLLESLEILRSLYTEWGCTNYIDLGSFLIKPVQRVMRYPLLLMELLSATPESHPDRAPLAAAVLAVKEINGNLNEYKRRKDLVLKYRKTDDDSLIEKISKLNFHSIIKKSNRVSSHLKHLTGFAPQLKDEAFEETEKNFRMQQRLIKSFIRDLSLYLQHVRESASVKVTAALSMWELCMEKGSAELEQFQKIHGFISDQLFSDFKKRTERLVITPLNQLLNMFAGPHKLVQKRFDKLLDFHTCTERAERLKDKRTLEELQSARNNYEALNTQLLDELPKFQCCAKELFTSCLRSYAEAHCDFVRLALQELQPLFSLLQVVGREGNLIAIFQEEHSRVLQQLQVFTFFPESIATTTKKPFERKSLERQSVRKQPLLGMPSYMLQSDELRAALLARYPPEKLFQAERNFNAAQELDVSLLEGDLVGVLKKKDPMGSQNRWLIDNGVTKGFVYSSFLKPYNPRCSHSDVSLGSVSSGESELSGSSSSHGISTPNSTLTIASVNSPQKPPQDSGIPGNPINSVQTLSEVDAVCQLQLGPAMESAQPSRYPPSSRRHSNPDARNGHQARYKAKPTPSVDNLRLKSSECMGSQIYYALYTFKGRNSNELSVTANQRLKILQFEDITGNQEWWLAEAHGKRGYVPSSYIRKTEYT</sequence>
<feature type="domain" description="SH3" evidence="17">
    <location>
        <begin position="1065"/>
        <end position="1128"/>
    </location>
</feature>
<reference evidence="20" key="1">
    <citation type="submission" date="2025-08" db="UniProtKB">
        <authorList>
            <consortium name="Ensembl"/>
        </authorList>
    </citation>
    <scope>IDENTIFICATION</scope>
</reference>
<keyword evidence="11" id="KW-0175">Coiled coil</keyword>
<feature type="region of interest" description="Disordered" evidence="16">
    <location>
        <begin position="1017"/>
        <end position="1053"/>
    </location>
</feature>
<keyword evidence="6" id="KW-0963">Cytoplasm</keyword>
<dbReference type="GO" id="GO:0005829">
    <property type="term" value="C:cytosol"/>
    <property type="evidence" value="ECO:0007669"/>
    <property type="project" value="Ensembl"/>
</dbReference>
<dbReference type="PANTHER" id="PTHR22834">
    <property type="entry name" value="NUCLEAR FUSION PROTEIN FUS2"/>
    <property type="match status" value="1"/>
</dbReference>
<evidence type="ECO:0000313" key="20">
    <source>
        <dbReference type="Ensembl" id="ENSPTXP00000025975.1"/>
    </source>
</evidence>
<keyword evidence="8" id="KW-0965">Cell junction</keyword>
<comment type="subcellular location">
    <subcellularLocation>
        <location evidence="2">Cell junction</location>
    </subcellularLocation>
    <subcellularLocation>
        <location evidence="1">Cytoplasm</location>
        <location evidence="1">Cytoskeleton</location>
    </subcellularLocation>
    <subcellularLocation>
        <location evidence="3">Golgi apparatus</location>
        <location evidence="3">Golgi stack</location>
    </subcellularLocation>
    <subcellularLocation>
        <location evidence="14">Synapse</location>
    </subcellularLocation>
</comment>
<evidence type="ECO:0000256" key="15">
    <source>
        <dbReference type="PROSITE-ProRule" id="PRU00192"/>
    </source>
</evidence>
<evidence type="ECO:0000256" key="16">
    <source>
        <dbReference type="SAM" id="MobiDB-lite"/>
    </source>
</evidence>
<dbReference type="FunFam" id="1.20.900.10:FF:000023">
    <property type="entry name" value="dynamin-binding protein isoform X2"/>
    <property type="match status" value="1"/>
</dbReference>
<dbReference type="Gene3D" id="2.30.30.40">
    <property type="entry name" value="SH3 Domains"/>
    <property type="match status" value="2"/>
</dbReference>
<feature type="domain" description="SH3" evidence="17">
    <location>
        <begin position="877"/>
        <end position="940"/>
    </location>
</feature>
<dbReference type="PANTHER" id="PTHR22834:SF19">
    <property type="entry name" value="DYNAMIN-BINDING PROTEIN"/>
    <property type="match status" value="1"/>
</dbReference>
<evidence type="ECO:0000256" key="10">
    <source>
        <dbReference type="ARBA" id="ARBA00023034"/>
    </source>
</evidence>
<dbReference type="GO" id="GO:0005730">
    <property type="term" value="C:nucleolus"/>
    <property type="evidence" value="ECO:0007669"/>
    <property type="project" value="Ensembl"/>
</dbReference>
<dbReference type="FunFam" id="2.30.30.40:FF:000066">
    <property type="entry name" value="dynamin-binding protein isoform X1"/>
    <property type="match status" value="1"/>
</dbReference>
<dbReference type="PROSITE" id="PS50002">
    <property type="entry name" value="SH3"/>
    <property type="match status" value="2"/>
</dbReference>
<dbReference type="GO" id="GO:0005911">
    <property type="term" value="C:cell-cell junction"/>
    <property type="evidence" value="ECO:0007669"/>
    <property type="project" value="Ensembl"/>
</dbReference>
<dbReference type="Gene3D" id="1.20.900.10">
    <property type="entry name" value="Dbl homology (DH) domain"/>
    <property type="match status" value="1"/>
</dbReference>
<evidence type="ECO:0000256" key="4">
    <source>
        <dbReference type="ARBA" id="ARBA00018186"/>
    </source>
</evidence>
<dbReference type="CDD" id="cd00160">
    <property type="entry name" value="RhoGEF"/>
    <property type="match status" value="1"/>
</dbReference>
<feature type="region of interest" description="Disordered" evidence="16">
    <location>
        <begin position="945"/>
        <end position="998"/>
    </location>
</feature>
<evidence type="ECO:0000256" key="13">
    <source>
        <dbReference type="ARBA" id="ARBA00032587"/>
    </source>
</evidence>
<dbReference type="SUPFAM" id="SSF103657">
    <property type="entry name" value="BAR/IMD domain-like"/>
    <property type="match status" value="1"/>
</dbReference>
<feature type="compositionally biased region" description="Basic and acidic residues" evidence="16">
    <location>
        <begin position="31"/>
        <end position="45"/>
    </location>
</feature>
<dbReference type="SUPFAM" id="SSF48065">
    <property type="entry name" value="DBL homology domain (DH-domain)"/>
    <property type="match status" value="1"/>
</dbReference>
<dbReference type="CDD" id="cd11798">
    <property type="entry name" value="SH3_DNMBP_C1"/>
    <property type="match status" value="1"/>
</dbReference>
<dbReference type="GO" id="GO:0035556">
    <property type="term" value="P:intracellular signal transduction"/>
    <property type="evidence" value="ECO:0007669"/>
    <property type="project" value="InterPro"/>
</dbReference>
<keyword evidence="7" id="KW-0344">Guanine-nucleotide releasing factor</keyword>
<evidence type="ECO:0000259" key="18">
    <source>
        <dbReference type="PROSITE" id="PS50010"/>
    </source>
</evidence>
<dbReference type="GO" id="GO:0016604">
    <property type="term" value="C:nuclear body"/>
    <property type="evidence" value="ECO:0007669"/>
    <property type="project" value="Ensembl"/>
</dbReference>
<dbReference type="CDD" id="cd12141">
    <property type="entry name" value="SH3_DNMBP_C2"/>
    <property type="match status" value="1"/>
</dbReference>
<evidence type="ECO:0000256" key="1">
    <source>
        <dbReference type="ARBA" id="ARBA00004245"/>
    </source>
</evidence>
<dbReference type="Pfam" id="PF03114">
    <property type="entry name" value="BAR"/>
    <property type="match status" value="1"/>
</dbReference>
<dbReference type="CTD" id="23268"/>
<keyword evidence="5 15" id="KW-0728">SH3 domain</keyword>
<evidence type="ECO:0000313" key="21">
    <source>
        <dbReference type="Proteomes" id="UP000472273"/>
    </source>
</evidence>
<organism evidence="20 21">
    <name type="scientific">Pseudonaja textilis</name>
    <name type="common">Eastern brown snake</name>
    <dbReference type="NCBI Taxonomy" id="8673"/>
    <lineage>
        <taxon>Eukaryota</taxon>
        <taxon>Metazoa</taxon>
        <taxon>Chordata</taxon>
        <taxon>Craniata</taxon>
        <taxon>Vertebrata</taxon>
        <taxon>Euteleostomi</taxon>
        <taxon>Lepidosauria</taxon>
        <taxon>Squamata</taxon>
        <taxon>Bifurcata</taxon>
        <taxon>Unidentata</taxon>
        <taxon>Episquamata</taxon>
        <taxon>Toxicofera</taxon>
        <taxon>Serpentes</taxon>
        <taxon>Colubroidea</taxon>
        <taxon>Elapidae</taxon>
        <taxon>Hydrophiinae</taxon>
        <taxon>Pseudonaja</taxon>
    </lineage>
</organism>
<dbReference type="RefSeq" id="XP_026557028.1">
    <property type="nucleotide sequence ID" value="XM_026701243.1"/>
</dbReference>
<dbReference type="GeneTree" id="ENSGT00950000183088"/>
<dbReference type="Proteomes" id="UP000472273">
    <property type="component" value="Unplaced"/>
</dbReference>
<dbReference type="FunFam" id="1.20.1270.60:FF:000027">
    <property type="entry name" value="dynamin-binding protein isoform X1"/>
    <property type="match status" value="1"/>
</dbReference>
<evidence type="ECO:0000259" key="17">
    <source>
        <dbReference type="PROSITE" id="PS50002"/>
    </source>
</evidence>
<evidence type="ECO:0000256" key="12">
    <source>
        <dbReference type="ARBA" id="ARBA00023212"/>
    </source>
</evidence>
<evidence type="ECO:0000256" key="3">
    <source>
        <dbReference type="ARBA" id="ARBA00004348"/>
    </source>
</evidence>
<dbReference type="GO" id="GO:0008360">
    <property type="term" value="P:regulation of cell shape"/>
    <property type="evidence" value="ECO:0007669"/>
    <property type="project" value="Ensembl"/>
</dbReference>
<dbReference type="Pfam" id="PF00018">
    <property type="entry name" value="SH3_1"/>
    <property type="match status" value="1"/>
</dbReference>
<accession>A0A670ZT71</accession>
<keyword evidence="10" id="KW-0333">Golgi apparatus</keyword>
<dbReference type="InterPro" id="IPR004148">
    <property type="entry name" value="BAR_dom"/>
</dbReference>
<feature type="region of interest" description="Disordered" evidence="16">
    <location>
        <begin position="349"/>
        <end position="368"/>
    </location>
</feature>
<evidence type="ECO:0000256" key="14">
    <source>
        <dbReference type="ARBA" id="ARBA00034103"/>
    </source>
</evidence>
<dbReference type="GeneID" id="113436703"/>
<dbReference type="InterPro" id="IPR051492">
    <property type="entry name" value="Dynamin-Rho_GEF"/>
</dbReference>
<dbReference type="SMART" id="SM00326">
    <property type="entry name" value="SH3"/>
    <property type="match status" value="2"/>
</dbReference>
<dbReference type="CDD" id="cd07589">
    <property type="entry name" value="BAR_DNMBP"/>
    <property type="match status" value="1"/>
</dbReference>
<dbReference type="OMA" id="REGEKWY"/>
<dbReference type="InterPro" id="IPR001452">
    <property type="entry name" value="SH3_domain"/>
</dbReference>
<dbReference type="Gene3D" id="1.20.1270.60">
    <property type="entry name" value="Arfaptin homology (AH) domain/BAR domain"/>
    <property type="match status" value="1"/>
</dbReference>
<name>A0A670ZT71_PSETE</name>
<evidence type="ECO:0000256" key="5">
    <source>
        <dbReference type="ARBA" id="ARBA00022443"/>
    </source>
</evidence>
<proteinExistence type="predicted"/>
<reference evidence="20" key="2">
    <citation type="submission" date="2025-09" db="UniProtKB">
        <authorList>
            <consortium name="Ensembl"/>
        </authorList>
    </citation>
    <scope>IDENTIFICATION</scope>
</reference>
<dbReference type="InterPro" id="IPR035820">
    <property type="entry name" value="DNMBP_SH3_C1"/>
</dbReference>
<evidence type="ECO:0000256" key="7">
    <source>
        <dbReference type="ARBA" id="ARBA00022658"/>
    </source>
</evidence>
<dbReference type="Pfam" id="PF00621">
    <property type="entry name" value="RhoGEF"/>
    <property type="match status" value="1"/>
</dbReference>
<keyword evidence="21" id="KW-1185">Reference proteome</keyword>
<dbReference type="GO" id="GO:0060271">
    <property type="term" value="P:cilium assembly"/>
    <property type="evidence" value="ECO:0007669"/>
    <property type="project" value="TreeGrafter"/>
</dbReference>
<dbReference type="GO" id="GO:0045202">
    <property type="term" value="C:synapse"/>
    <property type="evidence" value="ECO:0007669"/>
    <property type="project" value="UniProtKB-SubCell"/>
</dbReference>
<gene>
    <name evidence="20" type="primary">DNMBP</name>
</gene>
<evidence type="ECO:0000256" key="11">
    <source>
        <dbReference type="ARBA" id="ARBA00023054"/>
    </source>
</evidence>
<dbReference type="GO" id="GO:0005085">
    <property type="term" value="F:guanyl-nucleotide exchange factor activity"/>
    <property type="evidence" value="ECO:0007669"/>
    <property type="project" value="UniProtKB-KW"/>
</dbReference>
<dbReference type="PROSITE" id="PS50010">
    <property type="entry name" value="DH_2"/>
    <property type="match status" value="1"/>
</dbReference>
<dbReference type="PROSITE" id="PS00741">
    <property type="entry name" value="DH_1"/>
    <property type="match status" value="1"/>
</dbReference>
<keyword evidence="12" id="KW-0206">Cytoskeleton</keyword>